<organism evidence="2 3">
    <name type="scientific">Quercus suber</name>
    <name type="common">Cork oak</name>
    <dbReference type="NCBI Taxonomy" id="58331"/>
    <lineage>
        <taxon>Eukaryota</taxon>
        <taxon>Viridiplantae</taxon>
        <taxon>Streptophyta</taxon>
        <taxon>Embryophyta</taxon>
        <taxon>Tracheophyta</taxon>
        <taxon>Spermatophyta</taxon>
        <taxon>Magnoliopsida</taxon>
        <taxon>eudicotyledons</taxon>
        <taxon>Gunneridae</taxon>
        <taxon>Pentapetalae</taxon>
        <taxon>rosids</taxon>
        <taxon>fabids</taxon>
        <taxon>Fagales</taxon>
        <taxon>Fagaceae</taxon>
        <taxon>Quercus</taxon>
    </lineage>
</organism>
<evidence type="ECO:0000313" key="2">
    <source>
        <dbReference type="EMBL" id="KAK7845546.1"/>
    </source>
</evidence>
<evidence type="ECO:0000256" key="1">
    <source>
        <dbReference type="SAM" id="MobiDB-lite"/>
    </source>
</evidence>
<accession>A0AAW0L4P7</accession>
<feature type="region of interest" description="Disordered" evidence="1">
    <location>
        <begin position="71"/>
        <end position="91"/>
    </location>
</feature>
<evidence type="ECO:0000313" key="3">
    <source>
        <dbReference type="Proteomes" id="UP000237347"/>
    </source>
</evidence>
<name>A0AAW0L4P7_QUESU</name>
<gene>
    <name evidence="2" type="ORF">CFP56_009266</name>
</gene>
<sequence length="91" mass="10455">MQYKYTNVKLMPSTANRITDKCYIYKLFSLDDEHTTYKVVTRGRPCSIFGAVINGFVADELQRLEKPIMSQPNLHLSSESEENEDEDGVFS</sequence>
<dbReference type="Proteomes" id="UP000237347">
    <property type="component" value="Unassembled WGS sequence"/>
</dbReference>
<reference evidence="2 3" key="1">
    <citation type="journal article" date="2018" name="Sci. Data">
        <title>The draft genome sequence of cork oak.</title>
        <authorList>
            <person name="Ramos A.M."/>
            <person name="Usie A."/>
            <person name="Barbosa P."/>
            <person name="Barros P.M."/>
            <person name="Capote T."/>
            <person name="Chaves I."/>
            <person name="Simoes F."/>
            <person name="Abreu I."/>
            <person name="Carrasquinho I."/>
            <person name="Faro C."/>
            <person name="Guimaraes J.B."/>
            <person name="Mendonca D."/>
            <person name="Nobrega F."/>
            <person name="Rodrigues L."/>
            <person name="Saibo N.J.M."/>
            <person name="Varela M.C."/>
            <person name="Egas C."/>
            <person name="Matos J."/>
            <person name="Miguel C.M."/>
            <person name="Oliveira M.M."/>
            <person name="Ricardo C.P."/>
            <person name="Goncalves S."/>
        </authorList>
    </citation>
    <scope>NUCLEOTIDE SEQUENCE [LARGE SCALE GENOMIC DNA]</scope>
    <source>
        <strain evidence="3">cv. HL8</strain>
    </source>
</reference>
<feature type="compositionally biased region" description="Acidic residues" evidence="1">
    <location>
        <begin position="79"/>
        <end position="91"/>
    </location>
</feature>
<dbReference type="EMBL" id="PKMF04000169">
    <property type="protein sequence ID" value="KAK7845546.1"/>
    <property type="molecule type" value="Genomic_DNA"/>
</dbReference>
<proteinExistence type="predicted"/>
<comment type="caution">
    <text evidence="2">The sequence shown here is derived from an EMBL/GenBank/DDBJ whole genome shotgun (WGS) entry which is preliminary data.</text>
</comment>
<dbReference type="AlphaFoldDB" id="A0AAW0L4P7"/>
<keyword evidence="3" id="KW-1185">Reference proteome</keyword>
<protein>
    <submittedName>
        <fullName evidence="2">Uncharacterized protein</fullName>
    </submittedName>
</protein>